<protein>
    <submittedName>
        <fullName evidence="2 3">Proteophosphoglycan ppg4</fullName>
    </submittedName>
</protein>
<sequence length="612" mass="68449">MDRARVEEVVKQEGASFFWPQVFEIGMSKRKHPSTYYHPTKGRGPKPHDSDTENEDEWEEKEKKGRSPLPKNDRLLVELENFLKAPCVGGDERAHLIDHAVKDGLKNEILEQTGLFLLKNFLAKLPNLILLDRGSHVQFDRYHAFALTLDALSLEALIEALIACDTARRDAYEKAKTSSSRTRSEPKIQPRDITLYYMLALQKRGLFETLYQIVILRPDLAGSALHPQQGTFFDLAIIPFEQDEDEDVIAQEDAETYRAQRVTRRYFTLPDGGLVDEEGRRLKPFRYLNTRPSNKKVFAPAMVLNFLNKILHKERIEGADVWQTYDPEIRRIKDLTLVAAFYILADPLTQSSLNTVDFDGFDNDGLGKLIKSLQIGEGPALVPALERSPPPAPPSPPPAPPANAPSTPSSSRPPHLPDPDATARPARPRGPMRSFTDPGTSSPTPSGPHARPSGQEEALQGIDENLYTRLMNERYGRMSEAELELERLPVEEKKSILLKLSSFDTPWNERMDLLLRTLFAGEEPFLTEAATPSPPPTTGSLSPSPTVDIISPPTAASAHQFLSRDGKGRTPTTIAATSPAAKENESTSPEQTRRRKNDSLRRCDAMKKGLRM</sequence>
<dbReference type="EMBL" id="LCTV02000010">
    <property type="protein sequence ID" value="PRQ72279.1"/>
    <property type="molecule type" value="Genomic_DNA"/>
</dbReference>
<dbReference type="AlphaFoldDB" id="A0A0K3CM84"/>
<dbReference type="Proteomes" id="UP000199069">
    <property type="component" value="Unassembled WGS sequence"/>
</dbReference>
<feature type="compositionally biased region" description="Basic and acidic residues" evidence="1">
    <location>
        <begin position="60"/>
        <end position="70"/>
    </location>
</feature>
<dbReference type="Proteomes" id="UP000239560">
    <property type="component" value="Unassembled WGS sequence"/>
</dbReference>
<keyword evidence="4" id="KW-1185">Reference proteome</keyword>
<dbReference type="EMBL" id="CWKI01000010">
    <property type="protein sequence ID" value="CTR09580.1"/>
    <property type="molecule type" value="Genomic_DNA"/>
</dbReference>
<feature type="compositionally biased region" description="Low complexity" evidence="1">
    <location>
        <begin position="438"/>
        <end position="448"/>
    </location>
</feature>
<feature type="region of interest" description="Disordered" evidence="1">
    <location>
        <begin position="30"/>
        <end position="70"/>
    </location>
</feature>
<name>A0A0K3CM84_RHOTO</name>
<feature type="region of interest" description="Disordered" evidence="1">
    <location>
        <begin position="382"/>
        <end position="459"/>
    </location>
</feature>
<reference evidence="2 4" key="1">
    <citation type="submission" date="2015-07" db="EMBL/GenBank/DDBJ databases">
        <authorList>
            <person name="Cajimat M.N.B."/>
            <person name="Milazzo M.L."/>
            <person name="Fulhorst C.F."/>
        </authorList>
    </citation>
    <scope>NUCLEOTIDE SEQUENCE [LARGE SCALE GENOMIC DNA]</scope>
    <source>
        <strain evidence="2">Single colony</strain>
    </source>
</reference>
<feature type="region of interest" description="Disordered" evidence="1">
    <location>
        <begin position="527"/>
        <end position="612"/>
    </location>
</feature>
<reference evidence="3 5" key="2">
    <citation type="journal article" date="2018" name="Elife">
        <title>Functional genomics of lipid metabolism in the oleaginous yeast Rhodosporidium toruloides.</title>
        <authorList>
            <person name="Coradetti S.T."/>
            <person name="Pinel D."/>
            <person name="Geiselman G."/>
            <person name="Ito M."/>
            <person name="Mondo S."/>
            <person name="Reilly M.C."/>
            <person name="Cheng Y.F."/>
            <person name="Bauer S."/>
            <person name="Grigoriev I."/>
            <person name="Gladden J.M."/>
            <person name="Simmons B.A."/>
            <person name="Brem R."/>
            <person name="Arkin A.P."/>
            <person name="Skerker J.M."/>
        </authorList>
    </citation>
    <scope>NUCLEOTIDE SEQUENCE [LARGE SCALE GENOMIC DNA]</scope>
    <source>
        <strain evidence="3 5">NBRC 0880</strain>
    </source>
</reference>
<organism evidence="2 4">
    <name type="scientific">Rhodotorula toruloides</name>
    <name type="common">Yeast</name>
    <name type="synonym">Rhodosporidium toruloides</name>
    <dbReference type="NCBI Taxonomy" id="5286"/>
    <lineage>
        <taxon>Eukaryota</taxon>
        <taxon>Fungi</taxon>
        <taxon>Dikarya</taxon>
        <taxon>Basidiomycota</taxon>
        <taxon>Pucciniomycotina</taxon>
        <taxon>Microbotryomycetes</taxon>
        <taxon>Sporidiobolales</taxon>
        <taxon>Sporidiobolaceae</taxon>
        <taxon>Rhodotorula</taxon>
    </lineage>
</organism>
<evidence type="ECO:0000313" key="3">
    <source>
        <dbReference type="EMBL" id="PRQ72279.1"/>
    </source>
</evidence>
<evidence type="ECO:0000256" key="1">
    <source>
        <dbReference type="SAM" id="MobiDB-lite"/>
    </source>
</evidence>
<feature type="compositionally biased region" description="Basic and acidic residues" evidence="1">
    <location>
        <begin position="597"/>
        <end position="612"/>
    </location>
</feature>
<feature type="compositionally biased region" description="Pro residues" evidence="1">
    <location>
        <begin position="388"/>
        <end position="403"/>
    </location>
</feature>
<accession>A0A0K3CM84</accession>
<dbReference type="OrthoDB" id="10450842at2759"/>
<feature type="compositionally biased region" description="Low complexity" evidence="1">
    <location>
        <begin position="404"/>
        <end position="431"/>
    </location>
</feature>
<evidence type="ECO:0000313" key="2">
    <source>
        <dbReference type="EMBL" id="CTR09580.1"/>
    </source>
</evidence>
<gene>
    <name evidence="2" type="primary">FGENESH: predicted gene_10.278</name>
    <name evidence="3" type="ORF">AAT19DRAFT_9618</name>
    <name evidence="2" type="ORF">BN2166_0054410</name>
</gene>
<proteinExistence type="predicted"/>
<evidence type="ECO:0000313" key="5">
    <source>
        <dbReference type="Proteomes" id="UP000239560"/>
    </source>
</evidence>
<feature type="compositionally biased region" description="Low complexity" evidence="1">
    <location>
        <begin position="570"/>
        <end position="581"/>
    </location>
</feature>
<evidence type="ECO:0000313" key="4">
    <source>
        <dbReference type="Proteomes" id="UP000199069"/>
    </source>
</evidence>